<keyword evidence="2" id="KW-0812">Transmembrane</keyword>
<accession>Q8EX04</accession>
<proteinExistence type="predicted"/>
<evidence type="ECO:0000313" key="3">
    <source>
        <dbReference type="EMBL" id="BAC43836.1"/>
    </source>
</evidence>
<gene>
    <name evidence="3" type="ordered locus">MYPE460</name>
</gene>
<sequence>MEENMDYSKIKKLYLEQTKTVITLLDNQEFVGLLTSNELLRTNFVDQISVLRFLEKKLTDTKLIEKEISDSKKKKTKLDLIEIKDLDKSDIYIKKFKEITSSSPEFNEFSEIKKTENIKDIIKYLNVFLKNTFNKDLDYFLKNKSENETVRAEKIENDNFDSNTNQNPHSNTSQPNGGPGMFGNMFGGQGPMFRGWPNYEQNLQEQLLIIASTELKNQINSGKFYLYKTKPKIMLYLKNIIGCLSLFVSAIWIIVMVMQIITTSLQSGNLSALWYGDPSASTPIVLAPGNTFFTYILHIFLIGCFGFYGYKHLVNKKNENILYGFDKRTAMLLTFVMISVSGIFIFYLANWIPYIDDVKNFTGGAYSSQSIPSRAVQNSSGAVVTFQIFVWTLLSGLVMFAFLIISYIFAWVYMPKIDEERIRLKTQEIIEQLKKGDQFKSAANPIN</sequence>
<dbReference type="EMBL" id="BA000026">
    <property type="protein sequence ID" value="BAC43836.1"/>
    <property type="molecule type" value="Genomic_DNA"/>
</dbReference>
<feature type="transmembrane region" description="Helical" evidence="2">
    <location>
        <begin position="292"/>
        <end position="310"/>
    </location>
</feature>
<evidence type="ECO:0000256" key="1">
    <source>
        <dbReference type="SAM" id="MobiDB-lite"/>
    </source>
</evidence>
<dbReference type="KEGG" id="mpe:MYPE460"/>
<feature type="region of interest" description="Disordered" evidence="1">
    <location>
        <begin position="156"/>
        <end position="181"/>
    </location>
</feature>
<keyword evidence="2" id="KW-0472">Membrane</keyword>
<feature type="transmembrane region" description="Helical" evidence="2">
    <location>
        <begin position="330"/>
        <end position="349"/>
    </location>
</feature>
<dbReference type="InParanoid" id="Q8EX04"/>
<protein>
    <submittedName>
        <fullName evidence="3">Integral membrane protein</fullName>
    </submittedName>
</protein>
<evidence type="ECO:0000313" key="4">
    <source>
        <dbReference type="Proteomes" id="UP000002522"/>
    </source>
</evidence>
<feature type="transmembrane region" description="Helical" evidence="2">
    <location>
        <begin position="388"/>
        <end position="413"/>
    </location>
</feature>
<keyword evidence="2" id="KW-1133">Transmembrane helix</keyword>
<feature type="transmembrane region" description="Helical" evidence="2">
    <location>
        <begin position="240"/>
        <end position="261"/>
    </location>
</feature>
<evidence type="ECO:0000256" key="2">
    <source>
        <dbReference type="SAM" id="Phobius"/>
    </source>
</evidence>
<name>Q8EX04_MALP2</name>
<feature type="compositionally biased region" description="Polar residues" evidence="1">
    <location>
        <begin position="160"/>
        <end position="173"/>
    </location>
</feature>
<dbReference type="Proteomes" id="UP000002522">
    <property type="component" value="Chromosome"/>
</dbReference>
<reference evidence="3 4" key="1">
    <citation type="journal article" date="2002" name="Nucleic Acids Res.">
        <title>The complete genomic sequence of Mycoplasma penetrans, an intracellular bacterial pathogen in humans.</title>
        <authorList>
            <person name="Sasaki Y."/>
            <person name="Ishikawa J."/>
            <person name="Yamashita A."/>
            <person name="Oshima K."/>
            <person name="Kenri T."/>
            <person name="Furuya K."/>
            <person name="Yoshino C."/>
            <person name="Horino A."/>
            <person name="Shiba T."/>
            <person name="Sasaki T."/>
            <person name="Hattori M."/>
        </authorList>
    </citation>
    <scope>NUCLEOTIDE SEQUENCE [LARGE SCALE GENOMIC DNA]</scope>
    <source>
        <strain evidence="3 4">HF-2</strain>
    </source>
</reference>
<dbReference type="AlphaFoldDB" id="Q8EX04"/>
<organism evidence="3 4">
    <name type="scientific">Malacoplasma penetrans (strain HF-2)</name>
    <name type="common">Mycoplasma penetrans</name>
    <dbReference type="NCBI Taxonomy" id="272633"/>
    <lineage>
        <taxon>Bacteria</taxon>
        <taxon>Bacillati</taxon>
        <taxon>Mycoplasmatota</taxon>
        <taxon>Mycoplasmoidales</taxon>
        <taxon>Mycoplasmoidaceae</taxon>
        <taxon>Malacoplasma</taxon>
    </lineage>
</organism>
<dbReference type="HOGENOM" id="CLU_612274_0_0_14"/>
<keyword evidence="4" id="KW-1185">Reference proteome</keyword>
<dbReference type="STRING" id="272633.gene:10731137"/>